<organism evidence="3 4">
    <name type="scientific">Solicola gregarius</name>
    <dbReference type="NCBI Taxonomy" id="2908642"/>
    <lineage>
        <taxon>Bacteria</taxon>
        <taxon>Bacillati</taxon>
        <taxon>Actinomycetota</taxon>
        <taxon>Actinomycetes</taxon>
        <taxon>Propionibacteriales</taxon>
        <taxon>Nocardioidaceae</taxon>
        <taxon>Solicola</taxon>
    </lineage>
</organism>
<evidence type="ECO:0000313" key="3">
    <source>
        <dbReference type="EMBL" id="UYM04099.1"/>
    </source>
</evidence>
<dbReference type="InterPro" id="IPR011042">
    <property type="entry name" value="6-blade_b-propeller_TolB-like"/>
</dbReference>
<dbReference type="SUPFAM" id="SSF50952">
    <property type="entry name" value="Soluble quinoprotein glucose dehydrogenase"/>
    <property type="match status" value="1"/>
</dbReference>
<feature type="chain" id="PRO_5041311732" evidence="1">
    <location>
        <begin position="19"/>
        <end position="391"/>
    </location>
</feature>
<feature type="domain" description="Glucose/Sorbosone dehydrogenase" evidence="2">
    <location>
        <begin position="53"/>
        <end position="381"/>
    </location>
</feature>
<evidence type="ECO:0000256" key="1">
    <source>
        <dbReference type="SAM" id="SignalP"/>
    </source>
</evidence>
<name>A0AA46TFV3_9ACTN</name>
<evidence type="ECO:0000313" key="4">
    <source>
        <dbReference type="Proteomes" id="UP001164390"/>
    </source>
</evidence>
<dbReference type="Pfam" id="PF07995">
    <property type="entry name" value="GSDH"/>
    <property type="match status" value="1"/>
</dbReference>
<dbReference type="AlphaFoldDB" id="A0AA46TFV3"/>
<dbReference type="EMBL" id="CP094970">
    <property type="protein sequence ID" value="UYM04099.1"/>
    <property type="molecule type" value="Genomic_DNA"/>
</dbReference>
<evidence type="ECO:0000259" key="2">
    <source>
        <dbReference type="Pfam" id="PF07995"/>
    </source>
</evidence>
<proteinExistence type="predicted"/>
<sequence>MRQWNMVVPIAAPSIAAALVLTLCPTAGNPSEGQRPAAPARPALQVTAVVRNLDIAWDLTFLPSKAMLYTERDRERIWWRGSSGRARVVARTPKGVWHGGETGLMSIEASPRFAENRTFYTCHGHRRGGTQDVRVVVWRLNKRATKARQVRPLVTGLPSTSGRHGGCQLAFGRHGRLYIGTGDAATGTNPQNLKSGGGKVLRVNARTGKGVASNPFAGADNAMKRRVYTYGHRNVQGLARRPGAGMWSVEHGTYRNDEVNRLRNGGDYGYNPVPGYNESVPMTDNGLPGRQISARWRSGNPTIAPSGAAWMRGKRWGKWQGALAMSVLGAEQLRILRFNGKGKLVGQAVPKRLRGTYGRLRAAVLGPGNSLYVTTANGGGKDRILRIRPRG</sequence>
<feature type="signal peptide" evidence="1">
    <location>
        <begin position="1"/>
        <end position="18"/>
    </location>
</feature>
<dbReference type="PANTHER" id="PTHR19328">
    <property type="entry name" value="HEDGEHOG-INTERACTING PROTEIN"/>
    <property type="match status" value="1"/>
</dbReference>
<protein>
    <submittedName>
        <fullName evidence="3">PQQ-dependent sugar dehydrogenase</fullName>
    </submittedName>
</protein>
<dbReference type="InterPro" id="IPR011041">
    <property type="entry name" value="Quinoprot_gluc/sorb_DH_b-prop"/>
</dbReference>
<keyword evidence="4" id="KW-1185">Reference proteome</keyword>
<dbReference type="Gene3D" id="2.120.10.30">
    <property type="entry name" value="TolB, C-terminal domain"/>
    <property type="match status" value="1"/>
</dbReference>
<dbReference type="RefSeq" id="WP_271632756.1">
    <property type="nucleotide sequence ID" value="NZ_CP094970.1"/>
</dbReference>
<dbReference type="InterPro" id="IPR012938">
    <property type="entry name" value="Glc/Sorbosone_DH"/>
</dbReference>
<dbReference type="PANTHER" id="PTHR19328:SF13">
    <property type="entry name" value="HIPL1 PROTEIN"/>
    <property type="match status" value="1"/>
</dbReference>
<dbReference type="Proteomes" id="UP001164390">
    <property type="component" value="Chromosome"/>
</dbReference>
<dbReference type="KEGG" id="sgrg:L0C25_16320"/>
<reference evidence="3" key="1">
    <citation type="submission" date="2022-01" db="EMBL/GenBank/DDBJ databases">
        <title>Nocardioidaceae gen. sp. A5X3R13.</title>
        <authorList>
            <person name="Lopez Marin M.A."/>
            <person name="Uhlik O."/>
        </authorList>
    </citation>
    <scope>NUCLEOTIDE SEQUENCE</scope>
    <source>
        <strain evidence="3">A5X3R13</strain>
    </source>
</reference>
<accession>A0AA46TFV3</accession>
<gene>
    <name evidence="3" type="ORF">L0C25_16320</name>
</gene>
<keyword evidence="1" id="KW-0732">Signal</keyword>